<name>A1RS52_PYRIL</name>
<evidence type="ECO:0000313" key="1">
    <source>
        <dbReference type="EMBL" id="ABL87784.1"/>
    </source>
</evidence>
<dbReference type="eggNOG" id="arCOG00687">
    <property type="taxonomic scope" value="Archaea"/>
</dbReference>
<reference evidence="1" key="1">
    <citation type="submission" date="2006-12" db="EMBL/GenBank/DDBJ databases">
        <title>Complete sequence of Pyrobaculum islandicum DSM 4184.</title>
        <authorList>
            <person name="Copeland A."/>
            <person name="Lucas S."/>
            <person name="Lapidus A."/>
            <person name="Barry K."/>
            <person name="Detter J.C."/>
            <person name="Glavina del Rio T."/>
            <person name="Dalin E."/>
            <person name="Tice H."/>
            <person name="Pitluck S."/>
            <person name="Meincke L."/>
            <person name="Brettin T."/>
            <person name="Bruce D."/>
            <person name="Han C."/>
            <person name="Tapia R."/>
            <person name="Gilna P."/>
            <person name="Schmutz J."/>
            <person name="Larimer F."/>
            <person name="Land M."/>
            <person name="Hauser L."/>
            <person name="Kyrpides N."/>
            <person name="Mikhailova N."/>
            <person name="Cozen A.E."/>
            <person name="Fitz-Gibbon S.T."/>
            <person name="House C.H."/>
            <person name="Saltikov C."/>
            <person name="Lowe T."/>
            <person name="Richardson P."/>
        </authorList>
    </citation>
    <scope>NUCLEOTIDE SEQUENCE [LARGE SCALE GENOMIC DNA]</scope>
    <source>
        <strain evidence="1">DSM 4184</strain>
    </source>
</reference>
<accession>A1RS52</accession>
<proteinExistence type="predicted"/>
<organism evidence="1 2">
    <name type="scientific">Pyrobaculum islandicum (strain DSM 4184 / JCM 9189 / GEO3)</name>
    <dbReference type="NCBI Taxonomy" id="384616"/>
    <lineage>
        <taxon>Archaea</taxon>
        <taxon>Thermoproteota</taxon>
        <taxon>Thermoprotei</taxon>
        <taxon>Thermoproteales</taxon>
        <taxon>Thermoproteaceae</taxon>
        <taxon>Pyrobaculum</taxon>
    </lineage>
</organism>
<dbReference type="Proteomes" id="UP000002595">
    <property type="component" value="Chromosome"/>
</dbReference>
<protein>
    <submittedName>
        <fullName evidence="1">Uncharacterized protein</fullName>
    </submittedName>
</protein>
<dbReference type="HOGENOM" id="CLU_053996_0_0_2"/>
<dbReference type="KEGG" id="pis:Pisl_0606"/>
<dbReference type="SUPFAM" id="SSF51998">
    <property type="entry name" value="PFL-like glycyl radical enzymes"/>
    <property type="match status" value="1"/>
</dbReference>
<sequence>MSQTYRAPKVKIPWHLVEERPDVLDTVTRMYLAVEEYVKRLLKELTGQEEPRLTAEELDRLLTLDRRELAHGIIEETFHKYGLKKYLAEWAKFLWRDVVFHRAVPLYAQLRVKDERDVGKAVKLKKGNIAWIRKRLEEGAKSKLAFLGVEVKRSKKESTYGKLYIALVFAREATPVELKAIVTVDINRLDYGIIVGLLVEGKLRQTLRLPDASVTRESGETSRGDK</sequence>
<dbReference type="STRING" id="384616.Pisl_0606"/>
<dbReference type="GeneID" id="300414040"/>
<evidence type="ECO:0000313" key="2">
    <source>
        <dbReference type="Proteomes" id="UP000002595"/>
    </source>
</evidence>
<keyword evidence="2" id="KW-1185">Reference proteome</keyword>
<gene>
    <name evidence="1" type="ordered locus">Pisl_0606</name>
</gene>
<dbReference type="RefSeq" id="WP_011762360.1">
    <property type="nucleotide sequence ID" value="NC_008701.1"/>
</dbReference>
<dbReference type="EMBL" id="CP000504">
    <property type="protein sequence ID" value="ABL87784.1"/>
    <property type="molecule type" value="Genomic_DNA"/>
</dbReference>
<dbReference type="AlphaFoldDB" id="A1RS52"/>